<protein>
    <submittedName>
        <fullName evidence="2">Alpha/beta hydrolase family protein</fullName>
    </submittedName>
</protein>
<dbReference type="PANTHER" id="PTHR42103:SF2">
    <property type="entry name" value="AB HYDROLASE-1 DOMAIN-CONTAINING PROTEIN"/>
    <property type="match status" value="1"/>
</dbReference>
<gene>
    <name evidence="2" type="ORF">GALL_196990</name>
</gene>
<proteinExistence type="predicted"/>
<name>A0A1J5RQK0_9ZZZZ</name>
<comment type="caution">
    <text evidence="2">The sequence shown here is derived from an EMBL/GenBank/DDBJ whole genome shotgun (WGS) entry which is preliminary data.</text>
</comment>
<dbReference type="AlphaFoldDB" id="A0A1J5RQK0"/>
<evidence type="ECO:0000313" key="2">
    <source>
        <dbReference type="EMBL" id="OIQ98270.1"/>
    </source>
</evidence>
<dbReference type="SUPFAM" id="SSF53474">
    <property type="entry name" value="alpha/beta-Hydrolases"/>
    <property type="match status" value="1"/>
</dbReference>
<dbReference type="InterPro" id="IPR029058">
    <property type="entry name" value="AB_hydrolase_fold"/>
</dbReference>
<dbReference type="Pfam" id="PF12146">
    <property type="entry name" value="Hydrolase_4"/>
    <property type="match status" value="1"/>
</dbReference>
<feature type="domain" description="Serine aminopeptidase S33" evidence="1">
    <location>
        <begin position="52"/>
        <end position="138"/>
    </location>
</feature>
<dbReference type="Gene3D" id="3.40.50.1820">
    <property type="entry name" value="alpha/beta hydrolase"/>
    <property type="match status" value="1"/>
</dbReference>
<organism evidence="2">
    <name type="scientific">mine drainage metagenome</name>
    <dbReference type="NCBI Taxonomy" id="410659"/>
    <lineage>
        <taxon>unclassified sequences</taxon>
        <taxon>metagenomes</taxon>
        <taxon>ecological metagenomes</taxon>
    </lineage>
</organism>
<keyword evidence="2" id="KW-0378">Hydrolase</keyword>
<dbReference type="InterPro" id="IPR022742">
    <property type="entry name" value="Hydrolase_4"/>
</dbReference>
<accession>A0A1J5RQK0</accession>
<evidence type="ECO:0000259" key="1">
    <source>
        <dbReference type="Pfam" id="PF12146"/>
    </source>
</evidence>
<dbReference type="EMBL" id="MLJW01000121">
    <property type="protein sequence ID" value="OIQ98270.1"/>
    <property type="molecule type" value="Genomic_DNA"/>
</dbReference>
<sequence length="206" mass="22121">MATVLEKFSTAGPAGLIEGVVHTPDEIACGIAVVAHPLPTMGGTMENKVAVMLAKTFAELGCVTLRFNFRGVGASEGEFTGGDGEEQDMLAIVRFAQEQFGEELPLILSGFSFGGYVAARTALLVHPRHLILAAPAVGRFAMPAVAPDTLVIHGEHDDVVPLADALDWARPQHLPIVVLPQAEHFFHGRLTQLRDIVRRHFTGIEL</sequence>
<dbReference type="GO" id="GO:0016787">
    <property type="term" value="F:hydrolase activity"/>
    <property type="evidence" value="ECO:0007669"/>
    <property type="project" value="UniProtKB-KW"/>
</dbReference>
<dbReference type="PANTHER" id="PTHR42103">
    <property type="entry name" value="ALPHA/BETA-HYDROLASES SUPERFAMILY PROTEIN"/>
    <property type="match status" value="1"/>
</dbReference>
<reference evidence="2" key="1">
    <citation type="submission" date="2016-10" db="EMBL/GenBank/DDBJ databases">
        <title>Sequence of Gallionella enrichment culture.</title>
        <authorList>
            <person name="Poehlein A."/>
            <person name="Muehling M."/>
            <person name="Daniel R."/>
        </authorList>
    </citation>
    <scope>NUCLEOTIDE SEQUENCE</scope>
</reference>